<protein>
    <submittedName>
        <fullName evidence="1">Uncharacterized protein</fullName>
    </submittedName>
</protein>
<reference evidence="1" key="1">
    <citation type="submission" date="2014-09" db="EMBL/GenBank/DDBJ databases">
        <authorList>
            <person name="Magalhaes I.L.F."/>
            <person name="Oliveira U."/>
            <person name="Santos F.R."/>
            <person name="Vidigal T.H.D.A."/>
            <person name="Brescovit A.D."/>
            <person name="Santos A.J."/>
        </authorList>
    </citation>
    <scope>NUCLEOTIDE SEQUENCE</scope>
    <source>
        <tissue evidence="1">Shoot tissue taken approximately 20 cm above the soil surface</tissue>
    </source>
</reference>
<sequence>MRGKEKCLYSYSANQVLKSV</sequence>
<organism evidence="1">
    <name type="scientific">Arundo donax</name>
    <name type="common">Giant reed</name>
    <name type="synonym">Donax arundinaceus</name>
    <dbReference type="NCBI Taxonomy" id="35708"/>
    <lineage>
        <taxon>Eukaryota</taxon>
        <taxon>Viridiplantae</taxon>
        <taxon>Streptophyta</taxon>
        <taxon>Embryophyta</taxon>
        <taxon>Tracheophyta</taxon>
        <taxon>Spermatophyta</taxon>
        <taxon>Magnoliopsida</taxon>
        <taxon>Liliopsida</taxon>
        <taxon>Poales</taxon>
        <taxon>Poaceae</taxon>
        <taxon>PACMAD clade</taxon>
        <taxon>Arundinoideae</taxon>
        <taxon>Arundineae</taxon>
        <taxon>Arundo</taxon>
    </lineage>
</organism>
<proteinExistence type="predicted"/>
<name>A0A0A8ZI44_ARUDO</name>
<evidence type="ECO:0000313" key="1">
    <source>
        <dbReference type="EMBL" id="JAD39044.1"/>
    </source>
</evidence>
<reference evidence="1" key="2">
    <citation type="journal article" date="2015" name="Data Brief">
        <title>Shoot transcriptome of the giant reed, Arundo donax.</title>
        <authorList>
            <person name="Barrero R.A."/>
            <person name="Guerrero F.D."/>
            <person name="Moolhuijzen P."/>
            <person name="Goolsby J.A."/>
            <person name="Tidwell J."/>
            <person name="Bellgard S.E."/>
            <person name="Bellgard M.I."/>
        </authorList>
    </citation>
    <scope>NUCLEOTIDE SEQUENCE</scope>
    <source>
        <tissue evidence="1">Shoot tissue taken approximately 20 cm above the soil surface</tissue>
    </source>
</reference>
<accession>A0A0A8ZI44</accession>
<dbReference type="EMBL" id="GBRH01258851">
    <property type="protein sequence ID" value="JAD39044.1"/>
    <property type="molecule type" value="Transcribed_RNA"/>
</dbReference>
<dbReference type="AlphaFoldDB" id="A0A0A8ZI44"/>